<dbReference type="GO" id="GO:0004523">
    <property type="term" value="F:RNA-DNA hybrid ribonuclease activity"/>
    <property type="evidence" value="ECO:0007669"/>
    <property type="project" value="InterPro"/>
</dbReference>
<dbReference type="InterPro" id="IPR044730">
    <property type="entry name" value="RNase_H-like_dom_plant"/>
</dbReference>
<dbReference type="Gramene" id="RZC79514">
    <property type="protein sequence ID" value="RZC79514"/>
    <property type="gene ID" value="C5167_003721"/>
</dbReference>
<dbReference type="PANTHER" id="PTHR47074:SF11">
    <property type="entry name" value="REVERSE TRANSCRIPTASE-LIKE PROTEIN"/>
    <property type="match status" value="1"/>
</dbReference>
<accession>A0A4Y7L1T8</accession>
<evidence type="ECO:0000313" key="3">
    <source>
        <dbReference type="Proteomes" id="UP000316621"/>
    </source>
</evidence>
<evidence type="ECO:0000259" key="1">
    <source>
        <dbReference type="Pfam" id="PF13456"/>
    </source>
</evidence>
<dbReference type="PANTHER" id="PTHR47074">
    <property type="entry name" value="BNAC02G40300D PROTEIN"/>
    <property type="match status" value="1"/>
</dbReference>
<dbReference type="EMBL" id="CM010723">
    <property type="protein sequence ID" value="RZC79514.1"/>
    <property type="molecule type" value="Genomic_DNA"/>
</dbReference>
<dbReference type="Pfam" id="PF13456">
    <property type="entry name" value="RVT_3"/>
    <property type="match status" value="1"/>
</dbReference>
<dbReference type="InterPro" id="IPR012337">
    <property type="entry name" value="RNaseH-like_sf"/>
</dbReference>
<organism evidence="2 3">
    <name type="scientific">Papaver somniferum</name>
    <name type="common">Opium poppy</name>
    <dbReference type="NCBI Taxonomy" id="3469"/>
    <lineage>
        <taxon>Eukaryota</taxon>
        <taxon>Viridiplantae</taxon>
        <taxon>Streptophyta</taxon>
        <taxon>Embryophyta</taxon>
        <taxon>Tracheophyta</taxon>
        <taxon>Spermatophyta</taxon>
        <taxon>Magnoliopsida</taxon>
        <taxon>Ranunculales</taxon>
        <taxon>Papaveraceae</taxon>
        <taxon>Papaveroideae</taxon>
        <taxon>Papaver</taxon>
    </lineage>
</organism>
<dbReference type="InterPro" id="IPR002156">
    <property type="entry name" value="RNaseH_domain"/>
</dbReference>
<feature type="domain" description="RNase H type-1" evidence="1">
    <location>
        <begin position="108"/>
        <end position="172"/>
    </location>
</feature>
<dbReference type="InterPro" id="IPR036397">
    <property type="entry name" value="RNaseH_sf"/>
</dbReference>
<dbReference type="CDD" id="cd06222">
    <property type="entry name" value="RNase_H_like"/>
    <property type="match status" value="1"/>
</dbReference>
<proteinExistence type="predicted"/>
<reference evidence="2 3" key="1">
    <citation type="journal article" date="2018" name="Science">
        <title>The opium poppy genome and morphinan production.</title>
        <authorList>
            <person name="Guo L."/>
            <person name="Winzer T."/>
            <person name="Yang X."/>
            <person name="Li Y."/>
            <person name="Ning Z."/>
            <person name="He Z."/>
            <person name="Teodor R."/>
            <person name="Lu Y."/>
            <person name="Bowser T.A."/>
            <person name="Graham I.A."/>
            <person name="Ye K."/>
        </authorList>
    </citation>
    <scope>NUCLEOTIDE SEQUENCE [LARGE SCALE GENOMIC DNA]</scope>
    <source>
        <strain evidence="3">cv. HN1</strain>
        <tissue evidence="2">Leaves</tissue>
    </source>
</reference>
<dbReference type="GO" id="GO:0003676">
    <property type="term" value="F:nucleic acid binding"/>
    <property type="evidence" value="ECO:0007669"/>
    <property type="project" value="InterPro"/>
</dbReference>
<dbReference type="Gene3D" id="3.30.420.10">
    <property type="entry name" value="Ribonuclease H-like superfamily/Ribonuclease H"/>
    <property type="match status" value="1"/>
</dbReference>
<dbReference type="InterPro" id="IPR052929">
    <property type="entry name" value="RNase_H-like_EbsB-rel"/>
</dbReference>
<dbReference type="SUPFAM" id="SSF53098">
    <property type="entry name" value="Ribonuclease H-like"/>
    <property type="match status" value="1"/>
</dbReference>
<dbReference type="Proteomes" id="UP000316621">
    <property type="component" value="Chromosome 9"/>
</dbReference>
<dbReference type="AlphaFoldDB" id="A0A4Y7L1T8"/>
<gene>
    <name evidence="2" type="ORF">C5167_003721</name>
</gene>
<evidence type="ECO:0000313" key="2">
    <source>
        <dbReference type="EMBL" id="RZC79514.1"/>
    </source>
</evidence>
<protein>
    <recommendedName>
        <fullName evidence="1">RNase H type-1 domain-containing protein</fullName>
    </recommendedName>
</protein>
<name>A0A4Y7L1T8_PAPSO</name>
<sequence length="214" mass="23920">MNFTRSFSTEKSKPVFYTRWPIPPMNILKFNTDASVKGHESKCAFVARVHGGKYADGIMGGKSSLGKWVIGGFRPLDNNTSIVASKIHGILYAMEAGGKIIEKLPQPLHLWIESDEKAVVGAANGENDIKSEYRDMVNEIVHKKEELEKNNIVCLFSFIKGEANGVAHLLARLDSKKVLDMPTVEDVPEDIRDEVVKVLESDSMGTKYQIKKRR</sequence>
<keyword evidence="3" id="KW-1185">Reference proteome</keyword>